<keyword evidence="1" id="KW-0812">Transmembrane</keyword>
<dbReference type="AlphaFoldDB" id="A0A543Q3S0"/>
<dbReference type="Proteomes" id="UP000315403">
    <property type="component" value="Unassembled WGS sequence"/>
</dbReference>
<evidence type="ECO:0008006" key="4">
    <source>
        <dbReference type="Google" id="ProtNLM"/>
    </source>
</evidence>
<accession>A0A543Q3S0</accession>
<name>A0A543Q3S0_ACITH</name>
<organism evidence="2 3">
    <name type="scientific">Acidithiobacillus thiooxidans ATCC 19377</name>
    <dbReference type="NCBI Taxonomy" id="637390"/>
    <lineage>
        <taxon>Bacteria</taxon>
        <taxon>Pseudomonadati</taxon>
        <taxon>Pseudomonadota</taxon>
        <taxon>Acidithiobacillia</taxon>
        <taxon>Acidithiobacillales</taxon>
        <taxon>Acidithiobacillaceae</taxon>
        <taxon>Acidithiobacillus</taxon>
    </lineage>
</organism>
<comment type="caution">
    <text evidence="2">The sequence shown here is derived from an EMBL/GenBank/DDBJ whole genome shotgun (WGS) entry which is preliminary data.</text>
</comment>
<keyword evidence="1" id="KW-0472">Membrane</keyword>
<gene>
    <name evidence="2" type="ORF">DLNHIDIE_00799</name>
</gene>
<reference evidence="2 3" key="1">
    <citation type="submission" date="2019-03" db="EMBL/GenBank/DDBJ databases">
        <title>New insights into Acidothiobacillus thiooxidans sulfur metabolism through coupled gene expression, solution geochemistry, microscopy and spectroscopy analyses.</title>
        <authorList>
            <person name="Camacho D."/>
            <person name="Frazao R."/>
            <person name="Fouillen A."/>
            <person name="Nanci A."/>
            <person name="Lang B.F."/>
            <person name="Apte S.C."/>
            <person name="Baron C."/>
            <person name="Warren L.A."/>
        </authorList>
    </citation>
    <scope>NUCLEOTIDE SEQUENCE [LARGE SCALE GENOMIC DNA]</scope>
    <source>
        <strain evidence="2 3">ATCC 19377</strain>
    </source>
</reference>
<feature type="transmembrane region" description="Helical" evidence="1">
    <location>
        <begin position="177"/>
        <end position="202"/>
    </location>
</feature>
<keyword evidence="1" id="KW-1133">Transmembrane helix</keyword>
<dbReference type="InterPro" id="IPR012902">
    <property type="entry name" value="N_methyl_site"/>
</dbReference>
<protein>
    <recommendedName>
        <fullName evidence="4">Prepilin-type N-terminal cleavage/methylation domain-containing protein</fullName>
    </recommendedName>
</protein>
<dbReference type="Pfam" id="PF07963">
    <property type="entry name" value="N_methyl"/>
    <property type="match status" value="1"/>
</dbReference>
<evidence type="ECO:0000256" key="1">
    <source>
        <dbReference type="SAM" id="Phobius"/>
    </source>
</evidence>
<evidence type="ECO:0000313" key="3">
    <source>
        <dbReference type="Proteomes" id="UP000315403"/>
    </source>
</evidence>
<dbReference type="EMBL" id="SZUV01000001">
    <property type="protein sequence ID" value="TQN50938.1"/>
    <property type="molecule type" value="Genomic_DNA"/>
</dbReference>
<evidence type="ECO:0000313" key="2">
    <source>
        <dbReference type="EMBL" id="TQN50938.1"/>
    </source>
</evidence>
<proteinExistence type="predicted"/>
<dbReference type="PROSITE" id="PS00409">
    <property type="entry name" value="PROKAR_NTER_METHYL"/>
    <property type="match status" value="1"/>
</dbReference>
<sequence length="434" mass="46948">MPGKWIQLGRGHGINGDTHDYCSCGRIHFGFLKPAAHHRRIYTPEPAIWYAGYAGRGNREHSFRRNWRSVAAANRERDNRHDTTQSTTGLYQHDVHDDEYDALFFRIVRQLPNNFCLFRSSAGAYSVRQQFLSCLNQQSAATCLVAAMIQTQPKNVGQRRMKSATERIWKNETGLSLVEVMVSLVIASIIGAAILTVLSTVYQDRQQARILTNRIIDTAIMKQALNASVTTAGALVTSPTPSATSTGTTIPTSGNFFSQMWNMMFGCTVFSANEISNNNAILNSFFGYSTTWGSTANTGSNTNLTQVSLPATPIAVTSSTVSFEWISNNGGGQELCQGTLQISGNVMRYIVSSQNLSGGSSTCTANGQSTEEADFPIGNGWSFQPTLQTNTSCLGPAFPSQPADALVAIKAPMAGTSATSSTASTQVSVCLPNW</sequence>